<dbReference type="eggNOG" id="COG4965">
    <property type="taxonomic scope" value="Bacteria"/>
</dbReference>
<evidence type="ECO:0000259" key="7">
    <source>
        <dbReference type="Pfam" id="PF00482"/>
    </source>
</evidence>
<keyword evidence="2" id="KW-1003">Cell membrane</keyword>
<evidence type="ECO:0000256" key="4">
    <source>
        <dbReference type="ARBA" id="ARBA00022989"/>
    </source>
</evidence>
<evidence type="ECO:0000256" key="6">
    <source>
        <dbReference type="SAM" id="Phobius"/>
    </source>
</evidence>
<keyword evidence="3 6" id="KW-0812">Transmembrane</keyword>
<dbReference type="InterPro" id="IPR018076">
    <property type="entry name" value="T2SS_GspF_dom"/>
</dbReference>
<name>C7QG55_CATAD</name>
<sequence precursor="true">MNSGLLTAILCGLGVAAGITLMLRGLIGVPADAEPKSPGAEELLERLKAPGITRRVLISAAAAVAVGAFTGWPVAAGIAALAAWALPGMFGKDGAAADEQARIEAIATFTEALRDTLGAAAGLEQSILAAAANAPAPIRAEVAELAANLKAGTRLDEALRTFAADLGDATGDLVVAALVLASRQQARNLGEVLGELARYAREQAAQSMRITADRARTRSSVRIIVAFVFAVAGVLVGMDGSYMTPYSSPAGQIVLAVVAGVFGVAFMWLHKIAATNQPTRFLTRLQTNPTDEGATR</sequence>
<evidence type="ECO:0000256" key="2">
    <source>
        <dbReference type="ARBA" id="ARBA00022475"/>
    </source>
</evidence>
<feature type="transmembrane region" description="Helical" evidence="6">
    <location>
        <begin position="219"/>
        <end position="238"/>
    </location>
</feature>
<dbReference type="InParanoid" id="C7QG55"/>
<dbReference type="PANTHER" id="PTHR35007:SF3">
    <property type="entry name" value="POSSIBLE CONSERVED ALANINE RICH MEMBRANE PROTEIN"/>
    <property type="match status" value="1"/>
</dbReference>
<dbReference type="OrthoDB" id="5243396at2"/>
<keyword evidence="9" id="KW-1185">Reference proteome</keyword>
<evidence type="ECO:0000313" key="9">
    <source>
        <dbReference type="Proteomes" id="UP000000851"/>
    </source>
</evidence>
<dbReference type="GO" id="GO:0005886">
    <property type="term" value="C:plasma membrane"/>
    <property type="evidence" value="ECO:0007669"/>
    <property type="project" value="UniProtKB-SubCell"/>
</dbReference>
<keyword evidence="5 6" id="KW-0472">Membrane</keyword>
<dbReference type="EMBL" id="CP001700">
    <property type="protein sequence ID" value="ACU72900.1"/>
    <property type="molecule type" value="Genomic_DNA"/>
</dbReference>
<dbReference type="HOGENOM" id="CLU_068419_0_0_11"/>
<dbReference type="Gene3D" id="1.20.81.30">
    <property type="entry name" value="Type II secretion system (T2SS), domain F"/>
    <property type="match status" value="1"/>
</dbReference>
<gene>
    <name evidence="8" type="ordered locus">Caci_4032</name>
</gene>
<feature type="transmembrane region" description="Helical" evidence="6">
    <location>
        <begin position="250"/>
        <end position="269"/>
    </location>
</feature>
<dbReference type="Pfam" id="PF00482">
    <property type="entry name" value="T2SSF"/>
    <property type="match status" value="1"/>
</dbReference>
<feature type="domain" description="Type II secretion system protein GspF" evidence="7">
    <location>
        <begin position="109"/>
        <end position="236"/>
    </location>
</feature>
<proteinExistence type="predicted"/>
<evidence type="ECO:0000256" key="5">
    <source>
        <dbReference type="ARBA" id="ARBA00023136"/>
    </source>
</evidence>
<evidence type="ECO:0000256" key="3">
    <source>
        <dbReference type="ARBA" id="ARBA00022692"/>
    </source>
</evidence>
<organism evidence="8 9">
    <name type="scientific">Catenulispora acidiphila (strain DSM 44928 / JCM 14897 / NBRC 102108 / NRRL B-24433 / ID139908)</name>
    <dbReference type="NCBI Taxonomy" id="479433"/>
    <lineage>
        <taxon>Bacteria</taxon>
        <taxon>Bacillati</taxon>
        <taxon>Actinomycetota</taxon>
        <taxon>Actinomycetes</taxon>
        <taxon>Catenulisporales</taxon>
        <taxon>Catenulisporaceae</taxon>
        <taxon>Catenulispora</taxon>
    </lineage>
</organism>
<evidence type="ECO:0000313" key="8">
    <source>
        <dbReference type="EMBL" id="ACU72900.1"/>
    </source>
</evidence>
<evidence type="ECO:0000256" key="1">
    <source>
        <dbReference type="ARBA" id="ARBA00004651"/>
    </source>
</evidence>
<reference evidence="8 9" key="1">
    <citation type="journal article" date="2009" name="Stand. Genomic Sci.">
        <title>Complete genome sequence of Catenulispora acidiphila type strain (ID 139908).</title>
        <authorList>
            <person name="Copeland A."/>
            <person name="Lapidus A."/>
            <person name="Glavina Del Rio T."/>
            <person name="Nolan M."/>
            <person name="Lucas S."/>
            <person name="Chen F."/>
            <person name="Tice H."/>
            <person name="Cheng J.F."/>
            <person name="Bruce D."/>
            <person name="Goodwin L."/>
            <person name="Pitluck S."/>
            <person name="Mikhailova N."/>
            <person name="Pati A."/>
            <person name="Ivanova N."/>
            <person name="Mavromatis K."/>
            <person name="Chen A."/>
            <person name="Palaniappan K."/>
            <person name="Chain P."/>
            <person name="Land M."/>
            <person name="Hauser L."/>
            <person name="Chang Y.J."/>
            <person name="Jeffries C.D."/>
            <person name="Chertkov O."/>
            <person name="Brettin T."/>
            <person name="Detter J.C."/>
            <person name="Han C."/>
            <person name="Ali Z."/>
            <person name="Tindall B.J."/>
            <person name="Goker M."/>
            <person name="Bristow J."/>
            <person name="Eisen J.A."/>
            <person name="Markowitz V."/>
            <person name="Hugenholtz P."/>
            <person name="Kyrpides N.C."/>
            <person name="Klenk H.P."/>
        </authorList>
    </citation>
    <scope>NUCLEOTIDE SEQUENCE [LARGE SCALE GENOMIC DNA]</scope>
    <source>
        <strain evidence="9">DSM 44928 / JCM 14897 / NBRC 102108 / NRRL B-24433 / ID139908</strain>
    </source>
</reference>
<dbReference type="KEGG" id="cai:Caci_4032"/>
<keyword evidence="4 6" id="KW-1133">Transmembrane helix</keyword>
<dbReference type="AlphaFoldDB" id="C7QG55"/>
<dbReference type="Proteomes" id="UP000000851">
    <property type="component" value="Chromosome"/>
</dbReference>
<dbReference type="STRING" id="479433.Caci_4032"/>
<feature type="transmembrane region" description="Helical" evidence="6">
    <location>
        <begin position="57"/>
        <end position="86"/>
    </location>
</feature>
<dbReference type="InterPro" id="IPR042094">
    <property type="entry name" value="T2SS_GspF_sf"/>
</dbReference>
<comment type="subcellular location">
    <subcellularLocation>
        <location evidence="1">Cell membrane</location>
        <topology evidence="1">Multi-pass membrane protein</topology>
    </subcellularLocation>
</comment>
<dbReference type="PANTHER" id="PTHR35007">
    <property type="entry name" value="INTEGRAL MEMBRANE PROTEIN-RELATED"/>
    <property type="match status" value="1"/>
</dbReference>
<dbReference type="RefSeq" id="WP_015792629.1">
    <property type="nucleotide sequence ID" value="NC_013131.1"/>
</dbReference>
<accession>C7QG55</accession>
<protein>
    <submittedName>
        <fullName evidence="8">Type II secretion system protein</fullName>
    </submittedName>
</protein>